<feature type="domain" description="Sulfatase-modifying factor enzyme-like" evidence="4">
    <location>
        <begin position="199"/>
        <end position="451"/>
    </location>
</feature>
<keyword evidence="2" id="KW-0408">Iron</keyword>
<dbReference type="InterPro" id="IPR051043">
    <property type="entry name" value="Sulfatase_Mod_Factor_Kinase"/>
</dbReference>
<feature type="domain" description="Methyltransferase type 11" evidence="5">
    <location>
        <begin position="509"/>
        <end position="632"/>
    </location>
</feature>
<dbReference type="Pfam" id="PF08241">
    <property type="entry name" value="Methyltransf_11"/>
    <property type="match status" value="1"/>
</dbReference>
<name>A0A5B9E0R9_9GAMM</name>
<evidence type="ECO:0000256" key="3">
    <source>
        <dbReference type="ARBA" id="ARBA00037882"/>
    </source>
</evidence>
<dbReference type="Gene3D" id="3.40.50.150">
    <property type="entry name" value="Vaccinia Virus protein VP39"/>
    <property type="match status" value="1"/>
</dbReference>
<organism evidence="7 8">
    <name type="scientific">Rhodanobacter glycinis</name>
    <dbReference type="NCBI Taxonomy" id="582702"/>
    <lineage>
        <taxon>Bacteria</taxon>
        <taxon>Pseudomonadati</taxon>
        <taxon>Pseudomonadota</taxon>
        <taxon>Gammaproteobacteria</taxon>
        <taxon>Lysobacterales</taxon>
        <taxon>Rhodanobacteraceae</taxon>
        <taxon>Rhodanobacter</taxon>
    </lineage>
</organism>
<sequence>MTTADDRPPAFPRGINLHGDDPQAMRRQLRAYFTSTFDRYESLFETLACDAAYFEHAIPLRHPLIFYFGHTATFFVNKLLLTHLIDERLDPRIESVFAVGVDEMSWDDLNEERYDWPSVAEVKAYRAKVRTMVTRLIDEAPLSLPIDWNHPWWAIVMGIEHERIHLETSSVLIRQHKLAYVKPHPHWRPCADAGAAPANSLVRIPAGSVALGKDKSSPRYGWDNEYGHHEADVAAFQASRLLVSNQEFLAFVEAGGYSHPGYWEDEGKEWLDFTHAEHPSFWVPALNGWRLRLMTEEIPMPWNWPVETNYHEAKAFCRWKAASSGQPVRLPTEDEWQRLLDHSGQLEVTDRADHANLQLTHFASSCPVDRFAHGDFFDLTGNVWQWTETPIYPFEGFDVHPIYDDFTTPTFDGRHNLMKGGSWISCGNEAEPESRYAFRRHFFQHAGFRYVVSKELKHVPGSHYETDKLLSEYAEFHYGDSYFDVPNFPKALVDLAIDALGDTPRRRALDLGCASGRATFELARHFDFVTGIDFSARFIGQGVALAHGDSLRYTLVEEGELVQYKSRSLADLDLQDTAGKVEFFQGDACNLKPQFTDYDFIMGANLIDRLYQPASFLESVHERLNLGGVLMIASPYTWLTEHTPRADWLGGFKKDGENFGTLDGLKAVLAAHFEPMGEPRKVPFVIRETRHKFQHTLSEATFWKRVR</sequence>
<dbReference type="Gene3D" id="3.90.1580.10">
    <property type="entry name" value="paralog of FGE (formylglycine-generating enzyme)"/>
    <property type="match status" value="1"/>
</dbReference>
<keyword evidence="1" id="KW-0560">Oxidoreductase</keyword>
<dbReference type="InterPro" id="IPR027577">
    <property type="entry name" value="OvoA_Nterm"/>
</dbReference>
<dbReference type="InterPro" id="IPR027625">
    <property type="entry name" value="OvoA_Cterm"/>
</dbReference>
<dbReference type="InterPro" id="IPR042095">
    <property type="entry name" value="SUMF_sf"/>
</dbReference>
<evidence type="ECO:0000259" key="5">
    <source>
        <dbReference type="Pfam" id="PF08241"/>
    </source>
</evidence>
<evidence type="ECO:0000256" key="1">
    <source>
        <dbReference type="ARBA" id="ARBA00023002"/>
    </source>
</evidence>
<dbReference type="PANTHER" id="PTHR23150:SF26">
    <property type="entry name" value="GENERIC METHYLTRANSFERASE"/>
    <property type="match status" value="1"/>
</dbReference>
<evidence type="ECO:0000313" key="8">
    <source>
        <dbReference type="Proteomes" id="UP000321807"/>
    </source>
</evidence>
<dbReference type="GO" id="GO:0008757">
    <property type="term" value="F:S-adenosylmethionine-dependent methyltransferase activity"/>
    <property type="evidence" value="ECO:0007669"/>
    <property type="project" value="InterPro"/>
</dbReference>
<dbReference type="Proteomes" id="UP000321807">
    <property type="component" value="Chromosome"/>
</dbReference>
<dbReference type="InterPro" id="IPR029063">
    <property type="entry name" value="SAM-dependent_MTases_sf"/>
</dbReference>
<protein>
    <submittedName>
        <fullName evidence="7">5-histidylcysteine sulfoxide synthase</fullName>
    </submittedName>
</protein>
<dbReference type="NCBIfam" id="TIGR04344">
    <property type="entry name" value="ovoA_Nterm"/>
    <property type="match status" value="1"/>
</dbReference>
<dbReference type="NCBIfam" id="TIGR04345">
    <property type="entry name" value="ovoA_Cterm"/>
    <property type="match status" value="1"/>
</dbReference>
<dbReference type="EMBL" id="CP042807">
    <property type="protein sequence ID" value="QEE25124.1"/>
    <property type="molecule type" value="Genomic_DNA"/>
</dbReference>
<evidence type="ECO:0000313" key="7">
    <source>
        <dbReference type="EMBL" id="QEE25124.1"/>
    </source>
</evidence>
<proteinExistence type="predicted"/>
<dbReference type="Pfam" id="PF12867">
    <property type="entry name" value="DinB_2"/>
    <property type="match status" value="1"/>
</dbReference>
<comment type="pathway">
    <text evidence="3">Amino-acid biosynthesis; ergothioneine biosynthesis.</text>
</comment>
<dbReference type="SUPFAM" id="SSF56436">
    <property type="entry name" value="C-type lectin-like"/>
    <property type="match status" value="1"/>
</dbReference>
<dbReference type="CDD" id="cd02440">
    <property type="entry name" value="AdoMet_MTases"/>
    <property type="match status" value="1"/>
</dbReference>
<dbReference type="InterPro" id="IPR024775">
    <property type="entry name" value="DinB-like"/>
</dbReference>
<dbReference type="Pfam" id="PF03781">
    <property type="entry name" value="FGE-sulfatase"/>
    <property type="match status" value="1"/>
</dbReference>
<dbReference type="GO" id="GO:0120147">
    <property type="term" value="F:formylglycine-generating oxidase activity"/>
    <property type="evidence" value="ECO:0007669"/>
    <property type="project" value="TreeGrafter"/>
</dbReference>
<dbReference type="KEGG" id="rgl:CS053_11935"/>
<accession>A0A5B9E0R9</accession>
<dbReference type="InterPro" id="IPR005532">
    <property type="entry name" value="SUMF_dom"/>
</dbReference>
<evidence type="ECO:0000259" key="4">
    <source>
        <dbReference type="Pfam" id="PF03781"/>
    </source>
</evidence>
<dbReference type="SUPFAM" id="SSF53335">
    <property type="entry name" value="S-adenosyl-L-methionine-dependent methyltransferases"/>
    <property type="match status" value="1"/>
</dbReference>
<dbReference type="AlphaFoldDB" id="A0A5B9E0R9"/>
<dbReference type="FunFam" id="3.90.1580.10:FF:000006">
    <property type="entry name" value="Generic methyltransferase, putative"/>
    <property type="match status" value="1"/>
</dbReference>
<evidence type="ECO:0000259" key="6">
    <source>
        <dbReference type="Pfam" id="PF12867"/>
    </source>
</evidence>
<reference evidence="7 8" key="1">
    <citation type="submission" date="2019-08" db="EMBL/GenBank/DDBJ databases">
        <title>Complete genome sequence of Rhodanobacter glycinis strain T01E-68 isolated from tomato root.</title>
        <authorList>
            <person name="Weon H.-Y."/>
            <person name="Lee S.A."/>
        </authorList>
    </citation>
    <scope>NUCLEOTIDE SEQUENCE [LARGE SCALE GENOMIC DNA]</scope>
    <source>
        <strain evidence="7 8">T01E-68</strain>
    </source>
</reference>
<dbReference type="InterPro" id="IPR013216">
    <property type="entry name" value="Methyltransf_11"/>
</dbReference>
<dbReference type="RefSeq" id="WP_147627585.1">
    <property type="nucleotide sequence ID" value="NZ_CP042807.1"/>
</dbReference>
<dbReference type="InterPro" id="IPR016187">
    <property type="entry name" value="CTDL_fold"/>
</dbReference>
<feature type="domain" description="DinB-like" evidence="6">
    <location>
        <begin position="33"/>
        <end position="168"/>
    </location>
</feature>
<dbReference type="PANTHER" id="PTHR23150">
    <property type="entry name" value="SULFATASE MODIFYING FACTOR 1, 2"/>
    <property type="match status" value="1"/>
</dbReference>
<evidence type="ECO:0000256" key="2">
    <source>
        <dbReference type="ARBA" id="ARBA00023004"/>
    </source>
</evidence>
<gene>
    <name evidence="7" type="primary">ovoA</name>
    <name evidence="7" type="ORF">CS053_11935</name>
</gene>